<accession>A0ABP1FEJ7</accession>
<evidence type="ECO:0000313" key="2">
    <source>
        <dbReference type="Proteomes" id="UP001497602"/>
    </source>
</evidence>
<organism evidence="1 2">
    <name type="scientific">Tenacibaculum vairaonense</name>
    <dbReference type="NCBI Taxonomy" id="3137860"/>
    <lineage>
        <taxon>Bacteria</taxon>
        <taxon>Pseudomonadati</taxon>
        <taxon>Bacteroidota</taxon>
        <taxon>Flavobacteriia</taxon>
        <taxon>Flavobacteriales</taxon>
        <taxon>Flavobacteriaceae</taxon>
        <taxon>Tenacibaculum</taxon>
    </lineage>
</organism>
<dbReference type="RefSeq" id="WP_348738492.1">
    <property type="nucleotide sequence ID" value="NZ_CAXJRC010000022.1"/>
</dbReference>
<proteinExistence type="predicted"/>
<evidence type="ECO:0000313" key="1">
    <source>
        <dbReference type="EMBL" id="CAL2106744.1"/>
    </source>
</evidence>
<gene>
    <name evidence="1" type="ORF">T190115A13A_20024</name>
</gene>
<reference evidence="1 2" key="1">
    <citation type="submission" date="2024-05" db="EMBL/GenBank/DDBJ databases">
        <authorList>
            <person name="Duchaud E."/>
        </authorList>
    </citation>
    <scope>NUCLEOTIDE SEQUENCE [LARGE SCALE GENOMIC DNA]</scope>
    <source>
        <strain evidence="1">Ena-SAMPLE-TAB-13-05-2024-13:56:06:370-140305</strain>
    </source>
</reference>
<protein>
    <submittedName>
        <fullName evidence="1">Uncharacterized protein</fullName>
    </submittedName>
</protein>
<dbReference type="EMBL" id="CAXJRC010000022">
    <property type="protein sequence ID" value="CAL2106744.1"/>
    <property type="molecule type" value="Genomic_DNA"/>
</dbReference>
<name>A0ABP1FEJ7_9FLAO</name>
<comment type="caution">
    <text evidence="1">The sequence shown here is derived from an EMBL/GenBank/DDBJ whole genome shotgun (WGS) entry which is preliminary data.</text>
</comment>
<dbReference type="Proteomes" id="UP001497602">
    <property type="component" value="Unassembled WGS sequence"/>
</dbReference>
<keyword evidence="2" id="KW-1185">Reference proteome</keyword>
<sequence>MESNCPSAPINKKEYITDIGKILVKEYGKKKYYKPEEVKKASKKSKYHKGEGIDWHCWAMCVFSSGPDFMAFHLLTGETCDYIKMKTEMLGGLANNVTASWVAIPDLDLDTSWLDFGDVFGDMLEGIGEFIGAIFEGL</sequence>